<dbReference type="RefSeq" id="WP_207399898.1">
    <property type="nucleotide sequence ID" value="NZ_CAACUY010000066.1"/>
</dbReference>
<dbReference type="InterPro" id="IPR035903">
    <property type="entry name" value="HesB-like_dom_sf"/>
</dbReference>
<sequence length="102" mass="10448">MLTLTGTAVEAIRILTTRPGVPEDSGLRIVHHDSAGGLELSITPGPDAGDQVIETDGVRVFLQTKVAAMLGGRALNAEIAEDDDVIFRITGAPDGAEPGTAG</sequence>
<name>A0ABW2XAC2_9ACTN</name>
<proteinExistence type="predicted"/>
<protein>
    <submittedName>
        <fullName evidence="1">Fe-S cluster assembly protein HesB</fullName>
    </submittedName>
</protein>
<evidence type="ECO:0000313" key="1">
    <source>
        <dbReference type="EMBL" id="MFD0683249.1"/>
    </source>
</evidence>
<gene>
    <name evidence="1" type="ORF">ACFQZM_01970</name>
</gene>
<comment type="caution">
    <text evidence="1">The sequence shown here is derived from an EMBL/GenBank/DDBJ whole genome shotgun (WGS) entry which is preliminary data.</text>
</comment>
<dbReference type="SUPFAM" id="SSF89360">
    <property type="entry name" value="HesB-like domain"/>
    <property type="match status" value="1"/>
</dbReference>
<reference evidence="2" key="1">
    <citation type="journal article" date="2019" name="Int. J. Syst. Evol. Microbiol.">
        <title>The Global Catalogue of Microorganisms (GCM) 10K type strain sequencing project: providing services to taxonomists for standard genome sequencing and annotation.</title>
        <authorList>
            <consortium name="The Broad Institute Genomics Platform"/>
            <consortium name="The Broad Institute Genome Sequencing Center for Infectious Disease"/>
            <person name="Wu L."/>
            <person name="Ma J."/>
        </authorList>
    </citation>
    <scope>NUCLEOTIDE SEQUENCE [LARGE SCALE GENOMIC DNA]</scope>
    <source>
        <strain evidence="2">JCM 9371</strain>
    </source>
</reference>
<organism evidence="1 2">
    <name type="scientific">Actinomadura fibrosa</name>
    <dbReference type="NCBI Taxonomy" id="111802"/>
    <lineage>
        <taxon>Bacteria</taxon>
        <taxon>Bacillati</taxon>
        <taxon>Actinomycetota</taxon>
        <taxon>Actinomycetes</taxon>
        <taxon>Streptosporangiales</taxon>
        <taxon>Thermomonosporaceae</taxon>
        <taxon>Actinomadura</taxon>
    </lineage>
</organism>
<dbReference type="Proteomes" id="UP001597063">
    <property type="component" value="Unassembled WGS sequence"/>
</dbReference>
<accession>A0ABW2XAC2</accession>
<dbReference type="EMBL" id="JBHTGP010000001">
    <property type="protein sequence ID" value="MFD0683249.1"/>
    <property type="molecule type" value="Genomic_DNA"/>
</dbReference>
<keyword evidence="2" id="KW-1185">Reference proteome</keyword>
<evidence type="ECO:0000313" key="2">
    <source>
        <dbReference type="Proteomes" id="UP001597063"/>
    </source>
</evidence>